<accession>A0A0R2HZ82</accession>
<dbReference type="InterPro" id="IPR036390">
    <property type="entry name" value="WH_DNA-bd_sf"/>
</dbReference>
<gene>
    <name evidence="5" type="ORF">IV74_GL001074</name>
</gene>
<dbReference type="SUPFAM" id="SSF46785">
    <property type="entry name" value="Winged helix' DNA-binding domain"/>
    <property type="match status" value="1"/>
</dbReference>
<comment type="caution">
    <text evidence="5">The sequence shown here is derived from an EMBL/GenBank/DDBJ whole genome shotgun (WGS) entry which is preliminary data.</text>
</comment>
<dbReference type="eggNOG" id="COG1725">
    <property type="taxonomic scope" value="Bacteria"/>
</dbReference>
<feature type="domain" description="HTH gntR-type" evidence="4">
    <location>
        <begin position="10"/>
        <end position="78"/>
    </location>
</feature>
<dbReference type="GO" id="GO:0003677">
    <property type="term" value="F:DNA binding"/>
    <property type="evidence" value="ECO:0007669"/>
    <property type="project" value="UniProtKB-KW"/>
</dbReference>
<dbReference type="RefSeq" id="WP_034568443.1">
    <property type="nucleotide sequence ID" value="NZ_JQBS01000001.1"/>
</dbReference>
<organism evidence="5 6">
    <name type="scientific">Carnobacterium divergens DSM 20623</name>
    <dbReference type="NCBI Taxonomy" id="1449336"/>
    <lineage>
        <taxon>Bacteria</taxon>
        <taxon>Bacillati</taxon>
        <taxon>Bacillota</taxon>
        <taxon>Bacilli</taxon>
        <taxon>Lactobacillales</taxon>
        <taxon>Carnobacteriaceae</taxon>
        <taxon>Carnobacterium</taxon>
    </lineage>
</organism>
<dbReference type="AlphaFoldDB" id="A0A0R2HZ82"/>
<keyword evidence="1" id="KW-0805">Transcription regulation</keyword>
<name>A0A0R2HZ82_CARDV</name>
<dbReference type="PROSITE" id="PS50949">
    <property type="entry name" value="HTH_GNTR"/>
    <property type="match status" value="1"/>
</dbReference>
<dbReference type="PATRIC" id="fig|1449336.4.peg.1099"/>
<reference evidence="5 6" key="1">
    <citation type="journal article" date="2015" name="Genome Announc.">
        <title>Expanding the biotechnology potential of lactobacilli through comparative genomics of 213 strains and associated genera.</title>
        <authorList>
            <person name="Sun Z."/>
            <person name="Harris H.M."/>
            <person name="McCann A."/>
            <person name="Guo C."/>
            <person name="Argimon S."/>
            <person name="Zhang W."/>
            <person name="Yang X."/>
            <person name="Jeffery I.B."/>
            <person name="Cooney J.C."/>
            <person name="Kagawa T.F."/>
            <person name="Liu W."/>
            <person name="Song Y."/>
            <person name="Salvetti E."/>
            <person name="Wrobel A."/>
            <person name="Rasinkangas P."/>
            <person name="Parkhill J."/>
            <person name="Rea M.C."/>
            <person name="O'Sullivan O."/>
            <person name="Ritari J."/>
            <person name="Douillard F.P."/>
            <person name="Paul Ross R."/>
            <person name="Yang R."/>
            <person name="Briner A.E."/>
            <person name="Felis G.E."/>
            <person name="de Vos W.M."/>
            <person name="Barrangou R."/>
            <person name="Klaenhammer T.R."/>
            <person name="Caufield P.W."/>
            <person name="Cui Y."/>
            <person name="Zhang H."/>
            <person name="O'Toole P.W."/>
        </authorList>
    </citation>
    <scope>NUCLEOTIDE SEQUENCE [LARGE SCALE GENOMIC DNA]</scope>
    <source>
        <strain evidence="5 6">DSM 20623</strain>
    </source>
</reference>
<sequence>MIKIDPRSPHPYYEQIISAIKQQCLAKILLPGDKLPSVREMAGTILVNPNTISKAYQELERQGVIETLRGKGTYIAERQTNPINTELELKLQKQLEEFCIEALYLEIPKETLTAWIEENYKKLKKE</sequence>
<dbReference type="PANTHER" id="PTHR38445">
    <property type="entry name" value="HTH-TYPE TRANSCRIPTIONAL REPRESSOR YTRA"/>
    <property type="match status" value="1"/>
</dbReference>
<dbReference type="GO" id="GO:0003700">
    <property type="term" value="F:DNA-binding transcription factor activity"/>
    <property type="evidence" value="ECO:0007669"/>
    <property type="project" value="InterPro"/>
</dbReference>
<dbReference type="Pfam" id="PF00392">
    <property type="entry name" value="GntR"/>
    <property type="match status" value="1"/>
</dbReference>
<evidence type="ECO:0000256" key="1">
    <source>
        <dbReference type="ARBA" id="ARBA00023015"/>
    </source>
</evidence>
<dbReference type="Gene3D" id="1.10.10.10">
    <property type="entry name" value="Winged helix-like DNA-binding domain superfamily/Winged helix DNA-binding domain"/>
    <property type="match status" value="1"/>
</dbReference>
<evidence type="ECO:0000313" key="6">
    <source>
        <dbReference type="Proteomes" id="UP000051658"/>
    </source>
</evidence>
<evidence type="ECO:0000256" key="3">
    <source>
        <dbReference type="ARBA" id="ARBA00023163"/>
    </source>
</evidence>
<dbReference type="InterPro" id="IPR000524">
    <property type="entry name" value="Tscrpt_reg_HTH_GntR"/>
</dbReference>
<dbReference type="EMBL" id="JQBS01000001">
    <property type="protein sequence ID" value="KRN57819.1"/>
    <property type="molecule type" value="Genomic_DNA"/>
</dbReference>
<keyword evidence="2" id="KW-0238">DNA-binding</keyword>
<dbReference type="InterPro" id="IPR036388">
    <property type="entry name" value="WH-like_DNA-bd_sf"/>
</dbReference>
<dbReference type="GeneID" id="89589581"/>
<evidence type="ECO:0000256" key="2">
    <source>
        <dbReference type="ARBA" id="ARBA00023125"/>
    </source>
</evidence>
<keyword evidence="6" id="KW-1185">Reference proteome</keyword>
<protein>
    <recommendedName>
        <fullName evidence="4">HTH gntR-type domain-containing protein</fullName>
    </recommendedName>
</protein>
<dbReference type="CDD" id="cd07377">
    <property type="entry name" value="WHTH_GntR"/>
    <property type="match status" value="1"/>
</dbReference>
<dbReference type="PANTHER" id="PTHR38445:SF9">
    <property type="entry name" value="HTH-TYPE TRANSCRIPTIONAL REPRESSOR YTRA"/>
    <property type="match status" value="1"/>
</dbReference>
<evidence type="ECO:0000259" key="4">
    <source>
        <dbReference type="PROSITE" id="PS50949"/>
    </source>
</evidence>
<evidence type="ECO:0000313" key="5">
    <source>
        <dbReference type="EMBL" id="KRN57819.1"/>
    </source>
</evidence>
<proteinExistence type="predicted"/>
<keyword evidence="3" id="KW-0804">Transcription</keyword>
<dbReference type="SMART" id="SM00345">
    <property type="entry name" value="HTH_GNTR"/>
    <property type="match status" value="1"/>
</dbReference>
<dbReference type="Proteomes" id="UP000051658">
    <property type="component" value="Unassembled WGS sequence"/>
</dbReference>